<dbReference type="PANTHER" id="PTHR30290:SF9">
    <property type="entry name" value="OLIGOPEPTIDE-BINDING PROTEIN APPA"/>
    <property type="match status" value="1"/>
</dbReference>
<evidence type="ECO:0000256" key="1">
    <source>
        <dbReference type="ARBA" id="ARBA00005695"/>
    </source>
</evidence>
<reference evidence="7" key="1">
    <citation type="journal article" date="2019" name="Int. J. Syst. Evol. Microbiol.">
        <title>The Global Catalogue of Microorganisms (GCM) 10K type strain sequencing project: providing services to taxonomists for standard genome sequencing and annotation.</title>
        <authorList>
            <consortium name="The Broad Institute Genomics Platform"/>
            <consortium name="The Broad Institute Genome Sequencing Center for Infectious Disease"/>
            <person name="Wu L."/>
            <person name="Ma J."/>
        </authorList>
    </citation>
    <scope>NUCLEOTIDE SEQUENCE [LARGE SCALE GENOMIC DNA]</scope>
    <source>
        <strain evidence="7">JCM 31037</strain>
    </source>
</reference>
<sequence length="513" mass="55397">MVRSRKGLAGLAAAATALALVLAGCSSGDGSGDATPGARLPDDQQNLTYVLNYGCTSLDPTENFDNCRMQMSTNVFDTLVTLDSKSQPQPKLASSWTWTDPTTLQFKLRTGVTFSDGTPFTSADVKATFDRYIAMKSVLATQLAVVSSYTADDPTTFTIRTSAPTGTLLGVLSMIFIGQEGRASEDSYWAKPIGTGPFVISDFVANDHITLTRNDTYWGTKANLKTLTFKVVTDTNARITALANGGAQVVAGVTNDQIPTVREMSDVTFSQIPSYTYTFLWFQNNRAPFNDVRVRKALWQALDLEKIVTALLGETADTMTALCPSAAFGCVSPTNAPKHDPENAKKLLAEAGYPNGFSTTIDYSVANTGYDQIIAAMISDWKAIGVTVAPKSDDQATFLKNIASPGDFDMIVNSNLTTTGDADFTLNRLYPCSAKRLGYCNSELDALLAKARGTTDLEQRKPLYQQIANILAEDVPGIGLFENNINVAAKKTVQGLNLTPTENYDWSTVYLTK</sequence>
<evidence type="ECO:0000256" key="4">
    <source>
        <dbReference type="SAM" id="SignalP"/>
    </source>
</evidence>
<dbReference type="CDD" id="cd00995">
    <property type="entry name" value="PBP2_NikA_DppA_OppA_like"/>
    <property type="match status" value="1"/>
</dbReference>
<organism evidence="6 7">
    <name type="scientific">Micromonospora sonneratiae</name>
    <dbReference type="NCBI Taxonomy" id="1184706"/>
    <lineage>
        <taxon>Bacteria</taxon>
        <taxon>Bacillati</taxon>
        <taxon>Actinomycetota</taxon>
        <taxon>Actinomycetes</taxon>
        <taxon>Micromonosporales</taxon>
        <taxon>Micromonosporaceae</taxon>
        <taxon>Micromonospora</taxon>
    </lineage>
</organism>
<dbReference type="Proteomes" id="UP001597260">
    <property type="component" value="Unassembled WGS sequence"/>
</dbReference>
<proteinExistence type="inferred from homology"/>
<evidence type="ECO:0000259" key="5">
    <source>
        <dbReference type="Pfam" id="PF00496"/>
    </source>
</evidence>
<keyword evidence="2" id="KW-0813">Transport</keyword>
<feature type="chain" id="PRO_5045143410" evidence="4">
    <location>
        <begin position="20"/>
        <end position="513"/>
    </location>
</feature>
<evidence type="ECO:0000256" key="3">
    <source>
        <dbReference type="ARBA" id="ARBA00022729"/>
    </source>
</evidence>
<dbReference type="Gene3D" id="3.10.105.10">
    <property type="entry name" value="Dipeptide-binding Protein, Domain 3"/>
    <property type="match status" value="1"/>
</dbReference>
<name>A0ABW3YJV0_9ACTN</name>
<evidence type="ECO:0000313" key="7">
    <source>
        <dbReference type="Proteomes" id="UP001597260"/>
    </source>
</evidence>
<dbReference type="InterPro" id="IPR000914">
    <property type="entry name" value="SBP_5_dom"/>
</dbReference>
<evidence type="ECO:0000313" key="6">
    <source>
        <dbReference type="EMBL" id="MFD1324792.1"/>
    </source>
</evidence>
<dbReference type="EMBL" id="JBHTMP010000058">
    <property type="protein sequence ID" value="MFD1324792.1"/>
    <property type="molecule type" value="Genomic_DNA"/>
</dbReference>
<protein>
    <submittedName>
        <fullName evidence="6">ABC transporter substrate-binding protein</fullName>
    </submittedName>
</protein>
<feature type="signal peptide" evidence="4">
    <location>
        <begin position="1"/>
        <end position="19"/>
    </location>
</feature>
<dbReference type="PIRSF" id="PIRSF002741">
    <property type="entry name" value="MppA"/>
    <property type="match status" value="1"/>
</dbReference>
<dbReference type="RefSeq" id="WP_377576010.1">
    <property type="nucleotide sequence ID" value="NZ_JBHTMP010000058.1"/>
</dbReference>
<comment type="similarity">
    <text evidence="1">Belongs to the bacterial solute-binding protein 5 family.</text>
</comment>
<dbReference type="Gene3D" id="3.40.190.10">
    <property type="entry name" value="Periplasmic binding protein-like II"/>
    <property type="match status" value="1"/>
</dbReference>
<dbReference type="Gene3D" id="3.90.76.10">
    <property type="entry name" value="Dipeptide-binding Protein, Domain 1"/>
    <property type="match status" value="1"/>
</dbReference>
<dbReference type="PROSITE" id="PS51257">
    <property type="entry name" value="PROKAR_LIPOPROTEIN"/>
    <property type="match status" value="1"/>
</dbReference>
<accession>A0ABW3YJV0</accession>
<dbReference type="PANTHER" id="PTHR30290">
    <property type="entry name" value="PERIPLASMIC BINDING COMPONENT OF ABC TRANSPORTER"/>
    <property type="match status" value="1"/>
</dbReference>
<dbReference type="InterPro" id="IPR030678">
    <property type="entry name" value="Peptide/Ni-bd"/>
</dbReference>
<gene>
    <name evidence="6" type="ORF">ACFQ4H_27275</name>
</gene>
<comment type="caution">
    <text evidence="6">The sequence shown here is derived from an EMBL/GenBank/DDBJ whole genome shotgun (WGS) entry which is preliminary data.</text>
</comment>
<keyword evidence="7" id="KW-1185">Reference proteome</keyword>
<evidence type="ECO:0000256" key="2">
    <source>
        <dbReference type="ARBA" id="ARBA00022448"/>
    </source>
</evidence>
<keyword evidence="3 4" id="KW-0732">Signal</keyword>
<dbReference type="InterPro" id="IPR039424">
    <property type="entry name" value="SBP_5"/>
</dbReference>
<dbReference type="SUPFAM" id="SSF53850">
    <property type="entry name" value="Periplasmic binding protein-like II"/>
    <property type="match status" value="1"/>
</dbReference>
<dbReference type="Pfam" id="PF00496">
    <property type="entry name" value="SBP_bac_5"/>
    <property type="match status" value="1"/>
</dbReference>
<feature type="domain" description="Solute-binding protein family 5" evidence="5">
    <location>
        <begin position="87"/>
        <end position="434"/>
    </location>
</feature>